<dbReference type="InterPro" id="IPR020054">
    <property type="entry name" value="Prot_inh_SSI_I16_CS"/>
</dbReference>
<dbReference type="InterPro" id="IPR023549">
    <property type="entry name" value="Subtilisin_inhibitor"/>
</dbReference>
<dbReference type="Pfam" id="PF00720">
    <property type="entry name" value="SSI"/>
    <property type="match status" value="1"/>
</dbReference>
<dbReference type="InterPro" id="IPR036819">
    <property type="entry name" value="Subtilisin_inhibitor-like_sf"/>
</dbReference>
<name>A0A2T0Q711_9ACTN</name>
<sequence>MTTSLSVSAALAGVALTGLLAAGCGGSTGADPQATASSASPSAAPPGSASPSPSNSPSSPSESASAPLDGGEDEDGGDGGEQPAGELTVEVSPNGENSGASTAWTLTCDPAAGDHPSPQAACDALAAAAPDVFAPVSGDSMCTMIHGGPQTATITGTWNGTEVDASFNRQNGCEIDRWDRLAPVLAP</sequence>
<evidence type="ECO:0000313" key="13">
    <source>
        <dbReference type="Proteomes" id="UP000237846"/>
    </source>
</evidence>
<evidence type="ECO:0000256" key="3">
    <source>
        <dbReference type="ARBA" id="ARBA00011738"/>
    </source>
</evidence>
<keyword evidence="6 8" id="KW-0722">Serine protease inhibitor</keyword>
<dbReference type="EMBL" id="PVZC01000003">
    <property type="protein sequence ID" value="PRX99609.1"/>
    <property type="molecule type" value="Genomic_DNA"/>
</dbReference>
<keyword evidence="10" id="KW-0732">Signal</keyword>
<evidence type="ECO:0000256" key="10">
    <source>
        <dbReference type="SAM" id="SignalP"/>
    </source>
</evidence>
<feature type="domain" description="Subtilisin inhibitor" evidence="11">
    <location>
        <begin position="87"/>
        <end position="164"/>
    </location>
</feature>
<keyword evidence="7" id="KW-1015">Disulfide bond</keyword>
<evidence type="ECO:0000256" key="2">
    <source>
        <dbReference type="ARBA" id="ARBA00010472"/>
    </source>
</evidence>
<feature type="compositionally biased region" description="Low complexity" evidence="9">
    <location>
        <begin position="29"/>
        <end position="69"/>
    </location>
</feature>
<dbReference type="PROSITE" id="PS00999">
    <property type="entry name" value="SSI"/>
    <property type="match status" value="1"/>
</dbReference>
<evidence type="ECO:0000256" key="6">
    <source>
        <dbReference type="ARBA" id="ARBA00022900"/>
    </source>
</evidence>
<dbReference type="SUPFAM" id="SSF55399">
    <property type="entry name" value="Subtilisin inhibitor"/>
    <property type="match status" value="1"/>
</dbReference>
<evidence type="ECO:0000259" key="11">
    <source>
        <dbReference type="Pfam" id="PF00720"/>
    </source>
</evidence>
<feature type="region of interest" description="Disordered" evidence="9">
    <location>
        <begin position="21"/>
        <end position="117"/>
    </location>
</feature>
<dbReference type="RefSeq" id="WP_106244328.1">
    <property type="nucleotide sequence ID" value="NZ_PVZC01000003.1"/>
</dbReference>
<keyword evidence="4" id="KW-0964">Secreted</keyword>
<comment type="caution">
    <text evidence="12">The sequence shown here is derived from an EMBL/GenBank/DDBJ whole genome shotgun (WGS) entry which is preliminary data.</text>
</comment>
<proteinExistence type="inferred from homology"/>
<comment type="subcellular location">
    <subcellularLocation>
        <location evidence="1">Secreted</location>
    </subcellularLocation>
</comment>
<evidence type="ECO:0000313" key="12">
    <source>
        <dbReference type="EMBL" id="PRX99609.1"/>
    </source>
</evidence>
<reference evidence="12 13" key="1">
    <citation type="submission" date="2018-03" db="EMBL/GenBank/DDBJ databases">
        <title>Genomic Encyclopedia of Archaeal and Bacterial Type Strains, Phase II (KMG-II): from individual species to whole genera.</title>
        <authorList>
            <person name="Goeker M."/>
        </authorList>
    </citation>
    <scope>NUCLEOTIDE SEQUENCE [LARGE SCALE GENOMIC DNA]</scope>
    <source>
        <strain evidence="12 13">DSM 45601</strain>
    </source>
</reference>
<accession>A0A2T0Q711</accession>
<protein>
    <submittedName>
        <fullName evidence="12">Subtilisin inhibitor-like</fullName>
    </submittedName>
</protein>
<feature type="chain" id="PRO_5038400776" evidence="10">
    <location>
        <begin position="22"/>
        <end position="187"/>
    </location>
</feature>
<keyword evidence="13" id="KW-1185">Reference proteome</keyword>
<evidence type="ECO:0000256" key="1">
    <source>
        <dbReference type="ARBA" id="ARBA00004613"/>
    </source>
</evidence>
<gene>
    <name evidence="12" type="ORF">CLV72_103213</name>
</gene>
<dbReference type="Gene3D" id="3.30.350.10">
    <property type="entry name" value="Subtilisin inhibitor-like"/>
    <property type="match status" value="1"/>
</dbReference>
<organism evidence="12 13">
    <name type="scientific">Allonocardiopsis opalescens</name>
    <dbReference type="NCBI Taxonomy" id="1144618"/>
    <lineage>
        <taxon>Bacteria</taxon>
        <taxon>Bacillati</taxon>
        <taxon>Actinomycetota</taxon>
        <taxon>Actinomycetes</taxon>
        <taxon>Streptosporangiales</taxon>
        <taxon>Allonocardiopsis</taxon>
    </lineage>
</organism>
<dbReference type="OrthoDB" id="3427327at2"/>
<dbReference type="InterPro" id="IPR000691">
    <property type="entry name" value="Prot_inh_I16_SSI"/>
</dbReference>
<dbReference type="GO" id="GO:0004867">
    <property type="term" value="F:serine-type endopeptidase inhibitor activity"/>
    <property type="evidence" value="ECO:0007669"/>
    <property type="project" value="UniProtKB-KW"/>
</dbReference>
<dbReference type="AlphaFoldDB" id="A0A2T0Q711"/>
<dbReference type="GO" id="GO:0005576">
    <property type="term" value="C:extracellular region"/>
    <property type="evidence" value="ECO:0007669"/>
    <property type="project" value="UniProtKB-SubCell"/>
</dbReference>
<comment type="similarity">
    <text evidence="2 8">Belongs to the protease inhibitor I16 (SSI) family.</text>
</comment>
<feature type="signal peptide" evidence="10">
    <location>
        <begin position="1"/>
        <end position="21"/>
    </location>
</feature>
<evidence type="ECO:0000256" key="9">
    <source>
        <dbReference type="SAM" id="MobiDB-lite"/>
    </source>
</evidence>
<evidence type="ECO:0000256" key="7">
    <source>
        <dbReference type="ARBA" id="ARBA00023157"/>
    </source>
</evidence>
<comment type="subunit">
    <text evidence="3">Homodimer.</text>
</comment>
<evidence type="ECO:0000256" key="5">
    <source>
        <dbReference type="ARBA" id="ARBA00022690"/>
    </source>
</evidence>
<feature type="compositionally biased region" description="Polar residues" evidence="9">
    <location>
        <begin position="94"/>
        <end position="105"/>
    </location>
</feature>
<evidence type="ECO:0000256" key="8">
    <source>
        <dbReference type="RuleBase" id="RU003471"/>
    </source>
</evidence>
<dbReference type="Proteomes" id="UP000237846">
    <property type="component" value="Unassembled WGS sequence"/>
</dbReference>
<evidence type="ECO:0000256" key="4">
    <source>
        <dbReference type="ARBA" id="ARBA00022525"/>
    </source>
</evidence>
<dbReference type="PRINTS" id="PR00294">
    <property type="entry name" value="SSBTLNINHBTR"/>
</dbReference>
<keyword evidence="5 8" id="KW-0646">Protease inhibitor</keyword>